<accession>A0A075M4V0</accession>
<evidence type="ECO:0000313" key="2">
    <source>
        <dbReference type="Proteomes" id="UP000028561"/>
    </source>
</evidence>
<dbReference type="GeneID" id="20283247"/>
<proteinExistence type="predicted"/>
<dbReference type="Proteomes" id="UP000028561">
    <property type="component" value="Segment"/>
</dbReference>
<reference evidence="2" key="1">
    <citation type="submission" date="2014-09" db="EMBL/GenBank/DDBJ databases">
        <title>Genomic characterization and comparison of seven Myoviridae bacteriophage infecting Bacillus thuringiensis.</title>
        <authorList>
            <person name="Sauder A.B."/>
            <person name="McKenzie Q.R."/>
            <person name="Temple L.M."/>
            <person name="Alexis B.K."/>
            <person name="Al-Atrache Z."/>
            <person name="Lewis L.O."/>
            <person name="Loesser-Casey K.E."/>
            <person name="Mitchell K.J."/>
        </authorList>
    </citation>
    <scope>NUCLEOTIDE SEQUENCE [LARGE SCALE GENOMIC DNA]</scope>
</reference>
<dbReference type="RefSeq" id="YP_009056025.1">
    <property type="nucleotide sequence ID" value="NC_024788.1"/>
</dbReference>
<keyword evidence="2" id="KW-1185">Reference proteome</keyword>
<dbReference type="KEGG" id="vg:20283247"/>
<sequence>MGLKLMSANMIIPITEGGVTKHYITDAPHFLVTEMFLKVDSIEELIEWLTDGINYNYQFHEYAFSLKLNFDE</sequence>
<protein>
    <submittedName>
        <fullName evidence="1">Uncharacterized protein</fullName>
    </submittedName>
</protein>
<reference evidence="1 2" key="2">
    <citation type="journal article" date="2016" name="Virology (Lond)">
        <title>Genomic characterization and comparison of seven Myoviridae bacteriophage infecting Bacillus thuringiensis.</title>
        <authorList>
            <person name="Sauder A.B."/>
            <person name="Quinn M.R."/>
            <person name="Brouillette A."/>
            <person name="Caruso S."/>
            <person name="Cresawn S."/>
            <person name="Erill I."/>
            <person name="Lewis L."/>
            <person name="Loesser-Casey K."/>
            <person name="Pate M."/>
            <person name="Scott C."/>
            <person name="Stockwell S."/>
            <person name="Temple L."/>
        </authorList>
    </citation>
    <scope>NUCLEOTIDE SEQUENCE [LARGE SCALE GENOMIC DNA]</scope>
</reference>
<evidence type="ECO:0000313" key="1">
    <source>
        <dbReference type="EMBL" id="AIF72136.1"/>
    </source>
</evidence>
<name>A0A075M4V0_9CAUD</name>
<organism evidence="1 2">
    <name type="scientific">Bacillus phage Riley</name>
    <dbReference type="NCBI Taxonomy" id="1486662"/>
    <lineage>
        <taxon>Viruses</taxon>
        <taxon>Duplodnaviria</taxon>
        <taxon>Heunggongvirae</taxon>
        <taxon>Uroviricota</taxon>
        <taxon>Caudoviricetes</taxon>
        <taxon>Herelleviridae</taxon>
        <taxon>Bastillevirinae</taxon>
        <taxon>Bequatrovirus</taxon>
        <taxon>Bequatrovirus riley</taxon>
    </lineage>
</organism>
<dbReference type="EMBL" id="KJ489402">
    <property type="protein sequence ID" value="AIF72136.1"/>
    <property type="molecule type" value="Genomic_DNA"/>
</dbReference>